<evidence type="ECO:0000256" key="5">
    <source>
        <dbReference type="ARBA" id="ARBA00022725"/>
    </source>
</evidence>
<keyword evidence="5 14" id="KW-0552">Olfaction</keyword>
<accession>A0A8P4GAS0</accession>
<feature type="transmembrane region" description="Helical" evidence="14">
    <location>
        <begin position="96"/>
        <end position="118"/>
    </location>
</feature>
<comment type="subcellular location">
    <subcellularLocation>
        <location evidence="1 14">Cell membrane</location>
        <topology evidence="1 14">Multi-pass membrane protein</topology>
    </subcellularLocation>
</comment>
<feature type="transmembrane region" description="Helical" evidence="14">
    <location>
        <begin position="191"/>
        <end position="215"/>
    </location>
</feature>
<dbReference type="PRINTS" id="PR00237">
    <property type="entry name" value="GPCRRHODOPSN"/>
</dbReference>
<evidence type="ECO:0000256" key="13">
    <source>
        <dbReference type="RuleBase" id="RU000688"/>
    </source>
</evidence>
<comment type="similarity">
    <text evidence="13">Belongs to the G-protein coupled receptor 1 family.</text>
</comment>
<proteinExistence type="inferred from homology"/>
<evidence type="ECO:0000259" key="15">
    <source>
        <dbReference type="PROSITE" id="PS50262"/>
    </source>
</evidence>
<keyword evidence="9" id="KW-1015">Disulfide bond</keyword>
<evidence type="ECO:0000313" key="17">
    <source>
        <dbReference type="Proteomes" id="UP000694389"/>
    </source>
</evidence>
<evidence type="ECO:0000256" key="8">
    <source>
        <dbReference type="ARBA" id="ARBA00023136"/>
    </source>
</evidence>
<dbReference type="RefSeq" id="XP_051258737.1">
    <property type="nucleotide sequence ID" value="XM_051402777.1"/>
</dbReference>
<evidence type="ECO:0000256" key="2">
    <source>
        <dbReference type="ARBA" id="ARBA00022475"/>
    </source>
</evidence>
<keyword evidence="12 13" id="KW-0807">Transducer</keyword>
<dbReference type="PANTHER" id="PTHR26451">
    <property type="entry name" value="G_PROTEIN_RECEP_F1_2 DOMAIN-CONTAINING PROTEIN"/>
    <property type="match status" value="1"/>
</dbReference>
<sequence length="336" mass="38378">MDDKLNVTYITLDGHVEVGKYRYLYFLVMLTVYILIICCSFTIVGLIWRHNNLHEPMYIFIAALLLNSVVFSTAMYPKLLIDFLSKKQMISYSACLFQFFLFYSLSGSEFLLLAAMAYDRYVSICKPLQYPTIMKNTTVSIFLALAWLVPACQIAVPVILSTDIKLCKFTLKGIFCNNSIYSLHCVTSKAISIFGVIALLNIGLFPLLFILFTYTRIFVICYRSCRNVRKKAAQTCLPHLLVLISFSCLCAYDVIIARLGSDFPKTVRLIMTLQAVLYHPLFNPIIYGLKMKEISKHLKRLFCQSNAVSCIISDVTVIVTSVMLIYRYLFCSKSEM</sequence>
<evidence type="ECO:0000256" key="1">
    <source>
        <dbReference type="ARBA" id="ARBA00004651"/>
    </source>
</evidence>
<evidence type="ECO:0000256" key="6">
    <source>
        <dbReference type="ARBA" id="ARBA00022989"/>
    </source>
</evidence>
<dbReference type="Pfam" id="PF13853">
    <property type="entry name" value="7tm_4"/>
    <property type="match status" value="1"/>
</dbReference>
<feature type="transmembrane region" description="Helical" evidence="14">
    <location>
        <begin position="269"/>
        <end position="289"/>
    </location>
</feature>
<feature type="transmembrane region" description="Helical" evidence="14">
    <location>
        <begin position="57"/>
        <end position="76"/>
    </location>
</feature>
<dbReference type="InterPro" id="IPR017452">
    <property type="entry name" value="GPCR_Rhodpsn_7TM"/>
</dbReference>
<keyword evidence="6 14" id="KW-1133">Transmembrane helix</keyword>
<dbReference type="SUPFAM" id="SSF81321">
    <property type="entry name" value="Family A G protein-coupled receptor-like"/>
    <property type="match status" value="1"/>
</dbReference>
<dbReference type="GO" id="GO:0005549">
    <property type="term" value="F:odorant binding"/>
    <property type="evidence" value="ECO:0007669"/>
    <property type="project" value="TreeGrafter"/>
</dbReference>
<evidence type="ECO:0000256" key="14">
    <source>
        <dbReference type="RuleBase" id="RU363047"/>
    </source>
</evidence>
<organism evidence="16 17">
    <name type="scientific">Dicentrarchus labrax</name>
    <name type="common">European seabass</name>
    <name type="synonym">Morone labrax</name>
    <dbReference type="NCBI Taxonomy" id="13489"/>
    <lineage>
        <taxon>Eukaryota</taxon>
        <taxon>Metazoa</taxon>
        <taxon>Chordata</taxon>
        <taxon>Craniata</taxon>
        <taxon>Vertebrata</taxon>
        <taxon>Euteleostomi</taxon>
        <taxon>Actinopterygii</taxon>
        <taxon>Neopterygii</taxon>
        <taxon>Teleostei</taxon>
        <taxon>Neoteleostei</taxon>
        <taxon>Acanthomorphata</taxon>
        <taxon>Eupercaria</taxon>
        <taxon>Moronidae</taxon>
        <taxon>Dicentrarchus</taxon>
    </lineage>
</organism>
<dbReference type="GeneID" id="127365056"/>
<dbReference type="PROSITE" id="PS50262">
    <property type="entry name" value="G_PROTEIN_RECEP_F1_2"/>
    <property type="match status" value="1"/>
</dbReference>
<dbReference type="OMA" id="LHCVDSK"/>
<reference evidence="16" key="1">
    <citation type="submission" date="2025-08" db="UniProtKB">
        <authorList>
            <consortium name="Ensembl"/>
        </authorList>
    </citation>
    <scope>IDENTIFICATION</scope>
</reference>
<dbReference type="OrthoDB" id="10017003at2759"/>
<feature type="transmembrane region" description="Helical" evidence="14">
    <location>
        <begin position="301"/>
        <end position="326"/>
    </location>
</feature>
<feature type="transmembrane region" description="Helical" evidence="14">
    <location>
        <begin position="139"/>
        <end position="160"/>
    </location>
</feature>
<name>A0A8P4GAS0_DICLA</name>
<dbReference type="GO" id="GO:0004930">
    <property type="term" value="F:G protein-coupled receptor activity"/>
    <property type="evidence" value="ECO:0007669"/>
    <property type="project" value="UniProtKB-KW"/>
</dbReference>
<evidence type="ECO:0000256" key="7">
    <source>
        <dbReference type="ARBA" id="ARBA00023040"/>
    </source>
</evidence>
<keyword evidence="2 14" id="KW-1003">Cell membrane</keyword>
<feature type="domain" description="G-protein coupled receptors family 1 profile" evidence="15">
    <location>
        <begin position="39"/>
        <end position="287"/>
    </location>
</feature>
<evidence type="ECO:0000256" key="12">
    <source>
        <dbReference type="ARBA" id="ARBA00023224"/>
    </source>
</evidence>
<dbReference type="InterPro" id="IPR000725">
    <property type="entry name" value="Olfact_rcpt"/>
</dbReference>
<keyword evidence="4 13" id="KW-0812">Transmembrane</keyword>
<dbReference type="GO" id="GO:0005886">
    <property type="term" value="C:plasma membrane"/>
    <property type="evidence" value="ECO:0007669"/>
    <property type="project" value="UniProtKB-SubCell"/>
</dbReference>
<evidence type="ECO:0000256" key="3">
    <source>
        <dbReference type="ARBA" id="ARBA00022606"/>
    </source>
</evidence>
<gene>
    <name evidence="16" type="primary">LOC127365056</name>
</gene>
<dbReference type="Gene3D" id="1.20.1070.10">
    <property type="entry name" value="Rhodopsin 7-helix transmembrane proteins"/>
    <property type="match status" value="1"/>
</dbReference>
<dbReference type="InterPro" id="IPR000276">
    <property type="entry name" value="GPCR_Rhodpsn"/>
</dbReference>
<keyword evidence="8 14" id="KW-0472">Membrane</keyword>
<evidence type="ECO:0000256" key="9">
    <source>
        <dbReference type="ARBA" id="ARBA00023157"/>
    </source>
</evidence>
<dbReference type="InterPro" id="IPR052921">
    <property type="entry name" value="GPCR1_Superfamily_Member"/>
</dbReference>
<dbReference type="AlphaFoldDB" id="A0A8P4GAS0"/>
<dbReference type="FunFam" id="1.20.1070.10:FF:000024">
    <property type="entry name" value="Olfactory receptor"/>
    <property type="match status" value="1"/>
</dbReference>
<evidence type="ECO:0000313" key="16">
    <source>
        <dbReference type="Ensembl" id="ENSDLAP00005077696.1"/>
    </source>
</evidence>
<keyword evidence="7 13" id="KW-0297">G-protein coupled receptor</keyword>
<protein>
    <recommendedName>
        <fullName evidence="14">Olfactory receptor</fullName>
    </recommendedName>
</protein>
<dbReference type="GO" id="GO:0004984">
    <property type="term" value="F:olfactory receptor activity"/>
    <property type="evidence" value="ECO:0007669"/>
    <property type="project" value="InterPro"/>
</dbReference>
<dbReference type="PRINTS" id="PR00245">
    <property type="entry name" value="OLFACTORYR"/>
</dbReference>
<dbReference type="Proteomes" id="UP000694389">
    <property type="component" value="Unassembled WGS sequence"/>
</dbReference>
<evidence type="ECO:0000256" key="4">
    <source>
        <dbReference type="ARBA" id="ARBA00022692"/>
    </source>
</evidence>
<evidence type="ECO:0000256" key="11">
    <source>
        <dbReference type="ARBA" id="ARBA00023180"/>
    </source>
</evidence>
<reference evidence="16" key="2">
    <citation type="submission" date="2025-09" db="UniProtKB">
        <authorList>
            <consortium name="Ensembl"/>
        </authorList>
    </citation>
    <scope>IDENTIFICATION</scope>
</reference>
<feature type="transmembrane region" description="Helical" evidence="14">
    <location>
        <begin position="23"/>
        <end position="48"/>
    </location>
</feature>
<dbReference type="Ensembl" id="ENSDLAT00005088987.1">
    <property type="protein sequence ID" value="ENSDLAP00005077696.1"/>
    <property type="gene ID" value="ENSDLAG00005030610.1"/>
</dbReference>
<dbReference type="GeneTree" id="ENSGT01030000234640"/>
<dbReference type="PROSITE" id="PS00237">
    <property type="entry name" value="G_PROTEIN_RECEP_F1_1"/>
    <property type="match status" value="1"/>
</dbReference>
<dbReference type="PANTHER" id="PTHR26451:SF847">
    <property type="entry name" value="ODORANT RECEPTOR-RELATED"/>
    <property type="match status" value="1"/>
</dbReference>
<keyword evidence="3 14" id="KW-0716">Sensory transduction</keyword>
<keyword evidence="17" id="KW-1185">Reference proteome</keyword>
<keyword evidence="10 13" id="KW-0675">Receptor</keyword>
<keyword evidence="11" id="KW-0325">Glycoprotein</keyword>
<evidence type="ECO:0000256" key="10">
    <source>
        <dbReference type="ARBA" id="ARBA00023170"/>
    </source>
</evidence>
<feature type="transmembrane region" description="Helical" evidence="14">
    <location>
        <begin position="236"/>
        <end position="257"/>
    </location>
</feature>